<name>A0A6G1HW83_9PEZI</name>
<dbReference type="OrthoDB" id="5371583at2759"/>
<feature type="transmembrane region" description="Helical" evidence="1">
    <location>
        <begin position="91"/>
        <end position="110"/>
    </location>
</feature>
<keyword evidence="1" id="KW-0812">Transmembrane</keyword>
<evidence type="ECO:0000313" key="2">
    <source>
        <dbReference type="EMBL" id="KAF2399995.1"/>
    </source>
</evidence>
<feature type="transmembrane region" description="Helical" evidence="1">
    <location>
        <begin position="250"/>
        <end position="272"/>
    </location>
</feature>
<accession>A0A6G1HW83</accession>
<gene>
    <name evidence="2" type="ORF">EJ06DRAFT_530774</name>
</gene>
<feature type="transmembrane region" description="Helical" evidence="1">
    <location>
        <begin position="185"/>
        <end position="205"/>
    </location>
</feature>
<keyword evidence="1" id="KW-1133">Transmembrane helix</keyword>
<evidence type="ECO:0000256" key="1">
    <source>
        <dbReference type="SAM" id="Phobius"/>
    </source>
</evidence>
<dbReference type="PANTHER" id="PTHR42069:SF1">
    <property type="entry name" value="MARVEL DOMAIN-CONTAINING PROTEIN"/>
    <property type="match status" value="1"/>
</dbReference>
<organism evidence="2 3">
    <name type="scientific">Trichodelitschia bisporula</name>
    <dbReference type="NCBI Taxonomy" id="703511"/>
    <lineage>
        <taxon>Eukaryota</taxon>
        <taxon>Fungi</taxon>
        <taxon>Dikarya</taxon>
        <taxon>Ascomycota</taxon>
        <taxon>Pezizomycotina</taxon>
        <taxon>Dothideomycetes</taxon>
        <taxon>Dothideomycetes incertae sedis</taxon>
        <taxon>Phaeotrichales</taxon>
        <taxon>Phaeotrichaceae</taxon>
        <taxon>Trichodelitschia</taxon>
    </lineage>
</organism>
<keyword evidence="3" id="KW-1185">Reference proteome</keyword>
<dbReference type="AlphaFoldDB" id="A0A6G1HW83"/>
<dbReference type="EMBL" id="ML996696">
    <property type="protein sequence ID" value="KAF2399995.1"/>
    <property type="molecule type" value="Genomic_DNA"/>
</dbReference>
<dbReference type="Proteomes" id="UP000799640">
    <property type="component" value="Unassembled WGS sequence"/>
</dbReference>
<proteinExistence type="predicted"/>
<evidence type="ECO:0008006" key="4">
    <source>
        <dbReference type="Google" id="ProtNLM"/>
    </source>
</evidence>
<dbReference type="PANTHER" id="PTHR42069">
    <property type="entry name" value="HYPHAL ANASTAMOSIS-8 PROTEIN"/>
    <property type="match status" value="1"/>
</dbReference>
<protein>
    <recommendedName>
        <fullName evidence="4">MARVEL domain-containing protein</fullName>
    </recommendedName>
</protein>
<feature type="transmembrane region" description="Helical" evidence="1">
    <location>
        <begin position="149"/>
        <end position="173"/>
    </location>
</feature>
<sequence>MYPSRPGNAQYAPVQNSYDLADAHRTPSPYGKHAPAPYAAYAPYNYEPMSTPLKPMYLAQEHSVRESTIEQVQRLETVDQALKRRIRILRLVSRVLATGLSIAAFVPIAMTTAKFLTTKDVLREAPAPGGTTVLRGPWAKESKTWPTHMYLGIAVTSLVCNLGTMVGYVFGGVRGANIMAAAEGYFSMSVILGNLIVWIIAAAVYRKEKGLDGKNNDLWGWACSESAKIIQDAFQDEVPFDRYCNIQSGAWYAGLLQVAAMFLSGVVYLLTLRRVMAKKKLRRTRSELNGMQ</sequence>
<evidence type="ECO:0000313" key="3">
    <source>
        <dbReference type="Proteomes" id="UP000799640"/>
    </source>
</evidence>
<reference evidence="2" key="1">
    <citation type="journal article" date="2020" name="Stud. Mycol.">
        <title>101 Dothideomycetes genomes: a test case for predicting lifestyles and emergence of pathogens.</title>
        <authorList>
            <person name="Haridas S."/>
            <person name="Albert R."/>
            <person name="Binder M."/>
            <person name="Bloem J."/>
            <person name="Labutti K."/>
            <person name="Salamov A."/>
            <person name="Andreopoulos B."/>
            <person name="Baker S."/>
            <person name="Barry K."/>
            <person name="Bills G."/>
            <person name="Bluhm B."/>
            <person name="Cannon C."/>
            <person name="Castanera R."/>
            <person name="Culley D."/>
            <person name="Daum C."/>
            <person name="Ezra D."/>
            <person name="Gonzalez J."/>
            <person name="Henrissat B."/>
            <person name="Kuo A."/>
            <person name="Liang C."/>
            <person name="Lipzen A."/>
            <person name="Lutzoni F."/>
            <person name="Magnuson J."/>
            <person name="Mondo S."/>
            <person name="Nolan M."/>
            <person name="Ohm R."/>
            <person name="Pangilinan J."/>
            <person name="Park H.-J."/>
            <person name="Ramirez L."/>
            <person name="Alfaro M."/>
            <person name="Sun H."/>
            <person name="Tritt A."/>
            <person name="Yoshinaga Y."/>
            <person name="Zwiers L.-H."/>
            <person name="Turgeon B."/>
            <person name="Goodwin S."/>
            <person name="Spatafora J."/>
            <person name="Crous P."/>
            <person name="Grigoriev I."/>
        </authorList>
    </citation>
    <scope>NUCLEOTIDE SEQUENCE</scope>
    <source>
        <strain evidence="2">CBS 262.69</strain>
    </source>
</reference>
<keyword evidence="1" id="KW-0472">Membrane</keyword>